<feature type="region of interest" description="Disordered" evidence="1">
    <location>
        <begin position="285"/>
        <end position="403"/>
    </location>
</feature>
<feature type="compositionally biased region" description="Gly residues" evidence="1">
    <location>
        <begin position="480"/>
        <end position="494"/>
    </location>
</feature>
<feature type="compositionally biased region" description="Low complexity" evidence="1">
    <location>
        <begin position="152"/>
        <end position="167"/>
    </location>
</feature>
<dbReference type="EMBL" id="NHYD01001773">
    <property type="protein sequence ID" value="PPQ89927.1"/>
    <property type="molecule type" value="Genomic_DNA"/>
</dbReference>
<sequence>MSTSTIPSLSTPPTLPAVVGQTQTEDPTPTSGSRRSASTDIEWGGRRRDHGGLGREIVRGGYDAILNRGRGHDRGRGHGGGRGRRGSDTTPRAGATVLNVVGTTDSLDPGTSQPASTPTPRHGWRMSEIAPAFQSALFESPLSSQEHAHAQPTTSAPAPASETATSTPNLNELAEHVDVDVDVDVDVQGVVDSNPTATMSIASSQTPGPFTTRSTSSGVNQHKATVEIRNYQEKDRGTNKGKGKRNKQKGDRGRAPVVVSPSVEGLDSSIVIDPRRMHMTLGVMALSLGPPGNEDGGGGGGDNGNGNGREKWKGKGKGKESTPTGGRGGRGEQGGNVSNVRPASNTNPTSTPTPTPTPAVVHGCRTDNEDPMSKPMPALNEKTHLPNPNTNSNSDPESANPPHTKTVASALTLLSLLKPRISTILGGGKGVVVLLEVMGVLKTVRMPGPVPNITPHRTGAGFPGSVSEGRRSGVMSAGAGADGGGVDVKGGGGRVEAKQRQEKEKEREKESGRWRAIHRPVGCESAGDGGGGGEVHICGRRER</sequence>
<feature type="compositionally biased region" description="Basic and acidic residues" evidence="1">
    <location>
        <begin position="43"/>
        <end position="58"/>
    </location>
</feature>
<name>A0A409XGP1_PSICY</name>
<feature type="compositionally biased region" description="Low complexity" evidence="1">
    <location>
        <begin position="1"/>
        <end position="12"/>
    </location>
</feature>
<reference evidence="2 3" key="1">
    <citation type="journal article" date="2018" name="Evol. Lett.">
        <title>Horizontal gene cluster transfer increased hallucinogenic mushroom diversity.</title>
        <authorList>
            <person name="Reynolds H.T."/>
            <person name="Vijayakumar V."/>
            <person name="Gluck-Thaler E."/>
            <person name="Korotkin H.B."/>
            <person name="Matheny P.B."/>
            <person name="Slot J.C."/>
        </authorList>
    </citation>
    <scope>NUCLEOTIDE SEQUENCE [LARGE SCALE GENOMIC DNA]</scope>
    <source>
        <strain evidence="2 3">2631</strain>
    </source>
</reference>
<evidence type="ECO:0000313" key="3">
    <source>
        <dbReference type="Proteomes" id="UP000283269"/>
    </source>
</evidence>
<keyword evidence="3" id="KW-1185">Reference proteome</keyword>
<feature type="compositionally biased region" description="Polar residues" evidence="1">
    <location>
        <begin position="20"/>
        <end position="39"/>
    </location>
</feature>
<protein>
    <submittedName>
        <fullName evidence="2">Uncharacterized protein</fullName>
    </submittedName>
</protein>
<proteinExistence type="predicted"/>
<evidence type="ECO:0000256" key="1">
    <source>
        <dbReference type="SAM" id="MobiDB-lite"/>
    </source>
</evidence>
<feature type="compositionally biased region" description="Basic and acidic residues" evidence="1">
    <location>
        <begin position="308"/>
        <end position="320"/>
    </location>
</feature>
<organism evidence="2 3">
    <name type="scientific">Psilocybe cyanescens</name>
    <dbReference type="NCBI Taxonomy" id="93625"/>
    <lineage>
        <taxon>Eukaryota</taxon>
        <taxon>Fungi</taxon>
        <taxon>Dikarya</taxon>
        <taxon>Basidiomycota</taxon>
        <taxon>Agaricomycotina</taxon>
        <taxon>Agaricomycetes</taxon>
        <taxon>Agaricomycetidae</taxon>
        <taxon>Agaricales</taxon>
        <taxon>Agaricineae</taxon>
        <taxon>Strophariaceae</taxon>
        <taxon>Psilocybe</taxon>
    </lineage>
</organism>
<accession>A0A409XGP1</accession>
<dbReference type="Proteomes" id="UP000283269">
    <property type="component" value="Unassembled WGS sequence"/>
</dbReference>
<dbReference type="STRING" id="93625.A0A409XGP1"/>
<feature type="compositionally biased region" description="Gly residues" evidence="1">
    <location>
        <begin position="325"/>
        <end position="334"/>
    </location>
</feature>
<dbReference type="AlphaFoldDB" id="A0A409XGP1"/>
<evidence type="ECO:0000313" key="2">
    <source>
        <dbReference type="EMBL" id="PPQ89927.1"/>
    </source>
</evidence>
<feature type="compositionally biased region" description="Basic and acidic residues" evidence="1">
    <location>
        <begin position="495"/>
        <end position="513"/>
    </location>
</feature>
<feature type="region of interest" description="Disordered" evidence="1">
    <location>
        <begin position="1"/>
        <end position="167"/>
    </location>
</feature>
<feature type="compositionally biased region" description="Polar residues" evidence="1">
    <location>
        <begin position="101"/>
        <end position="119"/>
    </location>
</feature>
<feature type="compositionally biased region" description="Polar residues" evidence="1">
    <location>
        <begin position="197"/>
        <end position="223"/>
    </location>
</feature>
<feature type="region of interest" description="Disordered" evidence="1">
    <location>
        <begin position="197"/>
        <end position="261"/>
    </location>
</feature>
<dbReference type="InParanoid" id="A0A409XGP1"/>
<feature type="compositionally biased region" description="Basic and acidic residues" evidence="1">
    <location>
        <begin position="224"/>
        <end position="238"/>
    </location>
</feature>
<feature type="region of interest" description="Disordered" evidence="1">
    <location>
        <begin position="451"/>
        <end position="543"/>
    </location>
</feature>
<feature type="compositionally biased region" description="Gly residues" evidence="1">
    <location>
        <begin position="294"/>
        <end position="307"/>
    </location>
</feature>
<gene>
    <name evidence="2" type="ORF">CVT25_009728</name>
</gene>
<dbReference type="OrthoDB" id="277832at2759"/>
<comment type="caution">
    <text evidence="2">The sequence shown here is derived from an EMBL/GenBank/DDBJ whole genome shotgun (WGS) entry which is preliminary data.</text>
</comment>
<feature type="compositionally biased region" description="Polar residues" evidence="1">
    <location>
        <begin position="386"/>
        <end position="403"/>
    </location>
</feature>